<evidence type="ECO:0000313" key="1">
    <source>
        <dbReference type="EMBL" id="CAG8454957.1"/>
    </source>
</evidence>
<dbReference type="Proteomes" id="UP000789739">
    <property type="component" value="Unassembled WGS sequence"/>
</dbReference>
<name>A0A9N8YTK5_9GLOM</name>
<gene>
    <name evidence="1" type="ORF">PBRASI_LOCUS259</name>
</gene>
<accession>A0A9N8YTK5</accession>
<evidence type="ECO:0000313" key="2">
    <source>
        <dbReference type="Proteomes" id="UP000789739"/>
    </source>
</evidence>
<dbReference type="OrthoDB" id="2446996at2759"/>
<dbReference type="EMBL" id="CAJVPI010000012">
    <property type="protein sequence ID" value="CAG8454957.1"/>
    <property type="molecule type" value="Genomic_DNA"/>
</dbReference>
<proteinExistence type="predicted"/>
<organism evidence="1 2">
    <name type="scientific">Paraglomus brasilianum</name>
    <dbReference type="NCBI Taxonomy" id="144538"/>
    <lineage>
        <taxon>Eukaryota</taxon>
        <taxon>Fungi</taxon>
        <taxon>Fungi incertae sedis</taxon>
        <taxon>Mucoromycota</taxon>
        <taxon>Glomeromycotina</taxon>
        <taxon>Glomeromycetes</taxon>
        <taxon>Paraglomerales</taxon>
        <taxon>Paraglomeraceae</taxon>
        <taxon>Paraglomus</taxon>
    </lineage>
</organism>
<dbReference type="AlphaFoldDB" id="A0A9N8YTK5"/>
<reference evidence="1" key="1">
    <citation type="submission" date="2021-06" db="EMBL/GenBank/DDBJ databases">
        <authorList>
            <person name="Kallberg Y."/>
            <person name="Tangrot J."/>
            <person name="Rosling A."/>
        </authorList>
    </citation>
    <scope>NUCLEOTIDE SEQUENCE</scope>
    <source>
        <strain evidence="1">BR232B</strain>
    </source>
</reference>
<keyword evidence="2" id="KW-1185">Reference proteome</keyword>
<sequence length="174" mass="19996">MLCHVIQESAAGCDVGVSFTRKNGRFLNLPASTPVFVLSTLLPVFSRNFCVHGINAPIAFFVPLPVLFVTLEGIIHYPIPEMQLSPECRNSINFSDFWESIDEPSLQKFLVFRLSAGDLNDESEEHHRYITELKTIKKYYAEASEMGRNISKWINRFKWESVRPLWESDVSLRL</sequence>
<comment type="caution">
    <text evidence="1">The sequence shown here is derived from an EMBL/GenBank/DDBJ whole genome shotgun (WGS) entry which is preliminary data.</text>
</comment>
<protein>
    <submittedName>
        <fullName evidence="1">8312_t:CDS:1</fullName>
    </submittedName>
</protein>